<dbReference type="InterPro" id="IPR043133">
    <property type="entry name" value="GTP-CH-I_C/QueF"/>
</dbReference>
<protein>
    <recommendedName>
        <fullName evidence="8">7,8-dihydroneopterin aldolase</fullName>
        <ecNumber evidence="8">4.1.2.25</ecNumber>
    </recommendedName>
</protein>
<dbReference type="InterPro" id="IPR006156">
    <property type="entry name" value="Dihydroneopterin_aldolase"/>
</dbReference>
<comment type="similarity">
    <text evidence="4 8">Belongs to the DHNA family.</text>
</comment>
<evidence type="ECO:0000256" key="4">
    <source>
        <dbReference type="ARBA" id="ARBA00005708"/>
    </source>
</evidence>
<gene>
    <name evidence="10" type="ORF">EDC63_11722</name>
</gene>
<dbReference type="InterPro" id="IPR006157">
    <property type="entry name" value="FolB_dom"/>
</dbReference>
<dbReference type="Pfam" id="PF02152">
    <property type="entry name" value="FolB"/>
    <property type="match status" value="1"/>
</dbReference>
<dbReference type="GO" id="GO:0016853">
    <property type="term" value="F:isomerase activity"/>
    <property type="evidence" value="ECO:0007669"/>
    <property type="project" value="UniProtKB-KW"/>
</dbReference>
<dbReference type="EC" id="4.1.2.25" evidence="8"/>
<comment type="pathway">
    <text evidence="3 8">Cofactor biosynthesis; tetrahydrofolate biosynthesis; 2-amino-4-hydroxy-6-hydroxymethyl-7,8-dihydropteridine diphosphate from 7,8-dihydroneopterin triphosphate: step 3/4.</text>
</comment>
<comment type="caution">
    <text evidence="10">The sequence shown here is derived from an EMBL/GenBank/DDBJ whole genome shotgun (WGS) entry which is preliminary data.</text>
</comment>
<evidence type="ECO:0000256" key="7">
    <source>
        <dbReference type="ARBA" id="ARBA00023239"/>
    </source>
</evidence>
<organism evidence="10 11">
    <name type="scientific">Sulfurirhabdus autotrophica</name>
    <dbReference type="NCBI Taxonomy" id="1706046"/>
    <lineage>
        <taxon>Bacteria</taxon>
        <taxon>Pseudomonadati</taxon>
        <taxon>Pseudomonadota</taxon>
        <taxon>Betaproteobacteria</taxon>
        <taxon>Nitrosomonadales</taxon>
        <taxon>Sulfuricellaceae</taxon>
        <taxon>Sulfurirhabdus</taxon>
    </lineage>
</organism>
<dbReference type="PANTHER" id="PTHR42844">
    <property type="entry name" value="DIHYDRONEOPTERIN ALDOLASE 1-RELATED"/>
    <property type="match status" value="1"/>
</dbReference>
<evidence type="ECO:0000259" key="9">
    <source>
        <dbReference type="SMART" id="SM00905"/>
    </source>
</evidence>
<dbReference type="GO" id="GO:0004150">
    <property type="term" value="F:dihydroneopterin aldolase activity"/>
    <property type="evidence" value="ECO:0007669"/>
    <property type="project" value="UniProtKB-UniRule"/>
</dbReference>
<keyword evidence="7 8" id="KW-0456">Lyase</keyword>
<dbReference type="Proteomes" id="UP000295367">
    <property type="component" value="Unassembled WGS sequence"/>
</dbReference>
<evidence type="ECO:0000256" key="8">
    <source>
        <dbReference type="RuleBase" id="RU362079"/>
    </source>
</evidence>
<dbReference type="EMBL" id="SMCO01000017">
    <property type="protein sequence ID" value="TCV82987.1"/>
    <property type="molecule type" value="Genomic_DNA"/>
</dbReference>
<feature type="domain" description="Dihydroneopterin aldolase/epimerase" evidence="9">
    <location>
        <begin position="21"/>
        <end position="131"/>
    </location>
</feature>
<evidence type="ECO:0000256" key="1">
    <source>
        <dbReference type="ARBA" id="ARBA00000693"/>
    </source>
</evidence>
<dbReference type="SUPFAM" id="SSF55620">
    <property type="entry name" value="Tetrahydrobiopterin biosynthesis enzymes-like"/>
    <property type="match status" value="1"/>
</dbReference>
<dbReference type="GO" id="GO:0046656">
    <property type="term" value="P:folic acid biosynthetic process"/>
    <property type="evidence" value="ECO:0007669"/>
    <property type="project" value="UniProtKB-UniRule"/>
</dbReference>
<dbReference type="NCBIfam" id="TIGR00526">
    <property type="entry name" value="folB_dom"/>
    <property type="match status" value="1"/>
</dbReference>
<evidence type="ECO:0000256" key="2">
    <source>
        <dbReference type="ARBA" id="ARBA00001353"/>
    </source>
</evidence>
<dbReference type="PANTHER" id="PTHR42844:SF1">
    <property type="entry name" value="DIHYDRONEOPTERIN ALDOLASE 1-RELATED"/>
    <property type="match status" value="1"/>
</dbReference>
<evidence type="ECO:0000256" key="6">
    <source>
        <dbReference type="ARBA" id="ARBA00023235"/>
    </source>
</evidence>
<accession>A0A4R3XVN5</accession>
<evidence type="ECO:0000256" key="5">
    <source>
        <dbReference type="ARBA" id="ARBA00022909"/>
    </source>
</evidence>
<evidence type="ECO:0000313" key="11">
    <source>
        <dbReference type="Proteomes" id="UP000295367"/>
    </source>
</evidence>
<proteinExistence type="inferred from homology"/>
<dbReference type="CDD" id="cd00534">
    <property type="entry name" value="DHNA_DHNTPE"/>
    <property type="match status" value="1"/>
</dbReference>
<evidence type="ECO:0000313" key="10">
    <source>
        <dbReference type="EMBL" id="TCV82987.1"/>
    </source>
</evidence>
<comment type="catalytic activity">
    <reaction evidence="2 8">
        <text>7,8-dihydroneopterin = 6-hydroxymethyl-7,8-dihydropterin + glycolaldehyde</text>
        <dbReference type="Rhea" id="RHEA:10540"/>
        <dbReference type="ChEBI" id="CHEBI:17001"/>
        <dbReference type="ChEBI" id="CHEBI:17071"/>
        <dbReference type="ChEBI" id="CHEBI:44841"/>
        <dbReference type="EC" id="4.1.2.25"/>
    </reaction>
</comment>
<evidence type="ECO:0000256" key="3">
    <source>
        <dbReference type="ARBA" id="ARBA00005013"/>
    </source>
</evidence>
<dbReference type="GO" id="GO:0005737">
    <property type="term" value="C:cytoplasm"/>
    <property type="evidence" value="ECO:0007669"/>
    <property type="project" value="TreeGrafter"/>
</dbReference>
<dbReference type="UniPathway" id="UPA00077">
    <property type="reaction ID" value="UER00154"/>
</dbReference>
<sequence>MILRLNATTAGLQLTTLMDILFLREFKLDTIIGIYDWERKIPQTIQLDVEIGLPNSRACETDNVEDTIDYAKIVARIQETLAAKPFSLVEALAEHVAQLIINEFGSPWVKVSVAKLGLIRGIKQLGVVVERGSKG</sequence>
<dbReference type="FunFam" id="3.30.1130.10:FF:000002">
    <property type="entry name" value="7,8-dihydroneopterin aldolase"/>
    <property type="match status" value="1"/>
</dbReference>
<dbReference type="AlphaFoldDB" id="A0A4R3XVN5"/>
<dbReference type="SMART" id="SM00905">
    <property type="entry name" value="FolB"/>
    <property type="match status" value="1"/>
</dbReference>
<dbReference type="Gene3D" id="3.30.1130.10">
    <property type="match status" value="1"/>
</dbReference>
<keyword evidence="6" id="KW-0413">Isomerase</keyword>
<name>A0A4R3XVN5_9PROT</name>
<comment type="function">
    <text evidence="8">Catalyzes the conversion of 7,8-dihydroneopterin to 6-hydroxymethyl-7,8-dihydropterin.</text>
</comment>
<comment type="catalytic activity">
    <reaction evidence="1">
        <text>7,8-dihydroneopterin = 7,8-dihydromonapterin</text>
        <dbReference type="Rhea" id="RHEA:45328"/>
        <dbReference type="ChEBI" id="CHEBI:17001"/>
        <dbReference type="ChEBI" id="CHEBI:71175"/>
        <dbReference type="EC" id="5.1.99.8"/>
    </reaction>
</comment>
<dbReference type="NCBIfam" id="TIGR00525">
    <property type="entry name" value="folB"/>
    <property type="match status" value="1"/>
</dbReference>
<reference evidence="10 11" key="1">
    <citation type="submission" date="2019-03" db="EMBL/GenBank/DDBJ databases">
        <title>Genomic Encyclopedia of Type Strains, Phase IV (KMG-IV): sequencing the most valuable type-strain genomes for metagenomic binning, comparative biology and taxonomic classification.</title>
        <authorList>
            <person name="Goeker M."/>
        </authorList>
    </citation>
    <scope>NUCLEOTIDE SEQUENCE [LARGE SCALE GENOMIC DNA]</scope>
    <source>
        <strain evidence="10 11">DSM 100309</strain>
    </source>
</reference>
<dbReference type="GO" id="GO:0046654">
    <property type="term" value="P:tetrahydrofolate biosynthetic process"/>
    <property type="evidence" value="ECO:0007669"/>
    <property type="project" value="UniProtKB-UniRule"/>
</dbReference>
<keyword evidence="5 8" id="KW-0289">Folate biosynthesis</keyword>
<keyword evidence="11" id="KW-1185">Reference proteome</keyword>